<dbReference type="HOGENOM" id="CLU_1275497_0_0_9"/>
<dbReference type="KEGG" id="axl:AXY_02870"/>
<protein>
    <recommendedName>
        <fullName evidence="5">Lipoprotein</fullName>
    </recommendedName>
</protein>
<dbReference type="PROSITE" id="PS51257">
    <property type="entry name" value="PROKAR_LIPOPROTEIN"/>
    <property type="match status" value="1"/>
</dbReference>
<accession>K0IVE4</accession>
<feature type="coiled-coil region" evidence="1">
    <location>
        <begin position="29"/>
        <end position="73"/>
    </location>
</feature>
<evidence type="ECO:0008006" key="5">
    <source>
        <dbReference type="Google" id="ProtNLM"/>
    </source>
</evidence>
<proteinExistence type="predicted"/>
<feature type="chain" id="PRO_5038387081" description="Lipoprotein" evidence="2">
    <location>
        <begin position="20"/>
        <end position="216"/>
    </location>
</feature>
<keyword evidence="4" id="KW-1185">Reference proteome</keyword>
<name>K0IVE4_AMPXN</name>
<gene>
    <name evidence="3" type="ordered locus">AXY_02870</name>
</gene>
<evidence type="ECO:0000313" key="4">
    <source>
        <dbReference type="Proteomes" id="UP000006294"/>
    </source>
</evidence>
<organism evidence="3 4">
    <name type="scientific">Amphibacillus xylanus (strain ATCC 51415 / DSM 6626 / JCM 7361 / LMG 17667 / NBRC 15112 / Ep01)</name>
    <dbReference type="NCBI Taxonomy" id="698758"/>
    <lineage>
        <taxon>Bacteria</taxon>
        <taxon>Bacillati</taxon>
        <taxon>Bacillota</taxon>
        <taxon>Bacilli</taxon>
        <taxon>Bacillales</taxon>
        <taxon>Bacillaceae</taxon>
        <taxon>Amphibacillus</taxon>
    </lineage>
</organism>
<feature type="signal peptide" evidence="2">
    <location>
        <begin position="1"/>
        <end position="19"/>
    </location>
</feature>
<dbReference type="STRING" id="698758.AXY_02870"/>
<keyword evidence="1" id="KW-0175">Coiled coil</keyword>
<evidence type="ECO:0000256" key="2">
    <source>
        <dbReference type="SAM" id="SignalP"/>
    </source>
</evidence>
<dbReference type="EMBL" id="AP012050">
    <property type="protein sequence ID" value="BAM46419.1"/>
    <property type="molecule type" value="Genomic_DNA"/>
</dbReference>
<dbReference type="OrthoDB" id="2455481at2"/>
<keyword evidence="2" id="KW-0732">Signal</keyword>
<dbReference type="eggNOG" id="ENOG50333SB">
    <property type="taxonomic scope" value="Bacteria"/>
</dbReference>
<evidence type="ECO:0000256" key="1">
    <source>
        <dbReference type="SAM" id="Coils"/>
    </source>
</evidence>
<reference evidence="3 4" key="1">
    <citation type="submission" date="2011-01" db="EMBL/GenBank/DDBJ databases">
        <title>Whole genome sequence of Amphibacillus xylinus NBRC 15112.</title>
        <authorList>
            <person name="Nakazawa H."/>
            <person name="Katano Y."/>
            <person name="Nakamura S."/>
            <person name="Sasagawa M."/>
            <person name="Fukada J."/>
            <person name="Arai T."/>
            <person name="Sasakura N."/>
            <person name="Mochizuki D."/>
            <person name="Hosoyama A."/>
            <person name="Harada K."/>
            <person name="Horikawa H."/>
            <person name="Kato Y."/>
            <person name="Harada T."/>
            <person name="Sasaki K."/>
            <person name="Sekiguchi M."/>
            <person name="Hodoyama M."/>
            <person name="Nishiko R."/>
            <person name="Narita H."/>
            <person name="Hanamaki A."/>
            <person name="Hata C."/>
            <person name="Konno Y."/>
            <person name="Niimura Y."/>
            <person name="Yamazaki S."/>
            <person name="Fujita N."/>
        </authorList>
    </citation>
    <scope>NUCLEOTIDE SEQUENCE [LARGE SCALE GENOMIC DNA]</scope>
    <source>
        <strain evidence="4">ATCC 51415 / DSM 6626 / JCM 7361 / LMG 17667 / NBRC 15112 / Ep01</strain>
    </source>
</reference>
<sequence length="216" mass="24998">MKKFSLLILLMCLTIGVLSGCMSDQTIKSGEEDNNLEEVEQNHEELSKLAAENEELQRQIESYEMEAENIQQYIISYQSQIDEMFNLLNEDQKLALAQAYWQYELTVNETNIPDDGVIEIENQEVVISLSQHQSEDTYLPYELIELGRLSGEYFHEHILQVKPEQDEETWRDGTIVTAYELIFTDLASGSEVEITITDELKERLGLQTDLLIIRIK</sequence>
<dbReference type="RefSeq" id="WP_015009025.1">
    <property type="nucleotide sequence ID" value="NC_018704.1"/>
</dbReference>
<evidence type="ECO:0000313" key="3">
    <source>
        <dbReference type="EMBL" id="BAM46419.1"/>
    </source>
</evidence>
<dbReference type="AlphaFoldDB" id="K0IVE4"/>
<dbReference type="Proteomes" id="UP000006294">
    <property type="component" value="Chromosome"/>
</dbReference>